<proteinExistence type="predicted"/>
<reference evidence="1" key="1">
    <citation type="submission" date="2020-04" db="EMBL/GenBank/DDBJ databases">
        <title>Hybrid Assembly of Korean Phytophthora infestans isolates.</title>
        <authorList>
            <person name="Prokchorchik M."/>
            <person name="Lee Y."/>
            <person name="Seo J."/>
            <person name="Cho J.-H."/>
            <person name="Park Y.-E."/>
            <person name="Jang D.-C."/>
            <person name="Im J.-S."/>
            <person name="Choi J.-G."/>
            <person name="Park H.-J."/>
            <person name="Lee G.-B."/>
            <person name="Lee Y.-G."/>
            <person name="Hong S.-Y."/>
            <person name="Cho K."/>
            <person name="Sohn K.H."/>
        </authorList>
    </citation>
    <scope>NUCLEOTIDE SEQUENCE</scope>
    <source>
        <strain evidence="1">KR_1_A1</strain>
    </source>
</reference>
<keyword evidence="2" id="KW-1185">Reference proteome</keyword>
<gene>
    <name evidence="1" type="ORF">GN244_ATG16405</name>
</gene>
<comment type="caution">
    <text evidence="1">The sequence shown here is derived from an EMBL/GenBank/DDBJ whole genome shotgun (WGS) entry which is preliminary data.</text>
</comment>
<sequence length="76" mass="8753">MHSKKEVAEVRKKIRSLKSEKDKMARQCIEAASGEMLDLANRDVKPLHRLKTKLFIAQLELKEMGQVLKCSKMATR</sequence>
<accession>A0A833ST85</accession>
<name>A0A833ST85_PHYIN</name>
<protein>
    <submittedName>
        <fullName evidence="1">Uncharacterized protein</fullName>
    </submittedName>
</protein>
<dbReference type="Proteomes" id="UP000602510">
    <property type="component" value="Unassembled WGS sequence"/>
</dbReference>
<dbReference type="EMBL" id="WSZM01000543">
    <property type="protein sequence ID" value="KAF4031739.1"/>
    <property type="molecule type" value="Genomic_DNA"/>
</dbReference>
<evidence type="ECO:0000313" key="1">
    <source>
        <dbReference type="EMBL" id="KAF4031739.1"/>
    </source>
</evidence>
<organism evidence="1 2">
    <name type="scientific">Phytophthora infestans</name>
    <name type="common">Potato late blight agent</name>
    <name type="synonym">Botrytis infestans</name>
    <dbReference type="NCBI Taxonomy" id="4787"/>
    <lineage>
        <taxon>Eukaryota</taxon>
        <taxon>Sar</taxon>
        <taxon>Stramenopiles</taxon>
        <taxon>Oomycota</taxon>
        <taxon>Peronosporomycetes</taxon>
        <taxon>Peronosporales</taxon>
        <taxon>Peronosporaceae</taxon>
        <taxon>Phytophthora</taxon>
    </lineage>
</organism>
<evidence type="ECO:0000313" key="2">
    <source>
        <dbReference type="Proteomes" id="UP000602510"/>
    </source>
</evidence>
<dbReference type="AlphaFoldDB" id="A0A833ST85"/>